<comment type="caution">
    <text evidence="6">The sequence shown here is derived from an EMBL/GenBank/DDBJ whole genome shotgun (WGS) entry which is preliminary data.</text>
</comment>
<dbReference type="InterPro" id="IPR036661">
    <property type="entry name" value="Luciferase-like_sf"/>
</dbReference>
<dbReference type="SUPFAM" id="SSF51679">
    <property type="entry name" value="Bacterial luciferase-like"/>
    <property type="match status" value="1"/>
</dbReference>
<gene>
    <name evidence="6" type="ORF">ACFQ16_23530</name>
</gene>
<name>A0ABW3FXV8_9PSEU</name>
<sequence length="320" mass="35409">MSKGAQRWGLLLPQGAHLELAGVDPARAWGHVLDAAAEAERLGYGSVWTIDRSETLPRREPEPVFDSWTALAAVAQRTERIGLGHLGPGAPFRDPALLAKRAATLDVMSGGRMELALEPTGHPSEHRAHGVPVPDPAVRRAALAETVEALRLLWTRQRVSSEGEHVVLDQAFSSPKPANGGIRLHVHEDAVEAVPAQAVDGVLWQAPPEVVRAGVETFRKRCEAAGADPDAVEHAVLLESRIFDTEDERDRWLATPHVVIFWSEHPDLYMRRNLVGTVDAVRDRVRAYLDAGARRFLVWFRDYPELTSARRFMSEVVAWL</sequence>
<keyword evidence="7" id="KW-1185">Reference proteome</keyword>
<evidence type="ECO:0000259" key="5">
    <source>
        <dbReference type="Pfam" id="PF00296"/>
    </source>
</evidence>
<evidence type="ECO:0000313" key="6">
    <source>
        <dbReference type="EMBL" id="MFD0922729.1"/>
    </source>
</evidence>
<dbReference type="InterPro" id="IPR011251">
    <property type="entry name" value="Luciferase-like_dom"/>
</dbReference>
<keyword evidence="2" id="KW-0288">FMN</keyword>
<organism evidence="6 7">
    <name type="scientific">Saccharopolyspora rosea</name>
    <dbReference type="NCBI Taxonomy" id="524884"/>
    <lineage>
        <taxon>Bacteria</taxon>
        <taxon>Bacillati</taxon>
        <taxon>Actinomycetota</taxon>
        <taxon>Actinomycetes</taxon>
        <taxon>Pseudonocardiales</taxon>
        <taxon>Pseudonocardiaceae</taxon>
        <taxon>Saccharopolyspora</taxon>
    </lineage>
</organism>
<keyword evidence="3 6" id="KW-0560">Oxidoreductase</keyword>
<reference evidence="7" key="1">
    <citation type="journal article" date="2019" name="Int. J. Syst. Evol. Microbiol.">
        <title>The Global Catalogue of Microorganisms (GCM) 10K type strain sequencing project: providing services to taxonomists for standard genome sequencing and annotation.</title>
        <authorList>
            <consortium name="The Broad Institute Genomics Platform"/>
            <consortium name="The Broad Institute Genome Sequencing Center for Infectious Disease"/>
            <person name="Wu L."/>
            <person name="Ma J."/>
        </authorList>
    </citation>
    <scope>NUCLEOTIDE SEQUENCE [LARGE SCALE GENOMIC DNA]</scope>
    <source>
        <strain evidence="7">CCUG 56401</strain>
    </source>
</reference>
<evidence type="ECO:0000256" key="3">
    <source>
        <dbReference type="ARBA" id="ARBA00023002"/>
    </source>
</evidence>
<dbReference type="Gene3D" id="3.20.20.30">
    <property type="entry name" value="Luciferase-like domain"/>
    <property type="match status" value="1"/>
</dbReference>
<dbReference type="PANTHER" id="PTHR42847:SF4">
    <property type="entry name" value="ALKANESULFONATE MONOOXYGENASE-RELATED"/>
    <property type="match status" value="1"/>
</dbReference>
<dbReference type="Pfam" id="PF00296">
    <property type="entry name" value="Bac_luciferase"/>
    <property type="match status" value="1"/>
</dbReference>
<dbReference type="RefSeq" id="WP_263247590.1">
    <property type="nucleotide sequence ID" value="NZ_BAABLT010000038.1"/>
</dbReference>
<proteinExistence type="predicted"/>
<evidence type="ECO:0000256" key="1">
    <source>
        <dbReference type="ARBA" id="ARBA00022630"/>
    </source>
</evidence>
<keyword evidence="4" id="KW-0503">Monooxygenase</keyword>
<accession>A0ABW3FXV8</accession>
<feature type="domain" description="Luciferase-like" evidence="5">
    <location>
        <begin position="27"/>
        <end position="253"/>
    </location>
</feature>
<evidence type="ECO:0000256" key="2">
    <source>
        <dbReference type="ARBA" id="ARBA00022643"/>
    </source>
</evidence>
<dbReference type="PANTHER" id="PTHR42847">
    <property type="entry name" value="ALKANESULFONATE MONOOXYGENASE"/>
    <property type="match status" value="1"/>
</dbReference>
<dbReference type="Proteomes" id="UP001597018">
    <property type="component" value="Unassembled WGS sequence"/>
</dbReference>
<dbReference type="InterPro" id="IPR050172">
    <property type="entry name" value="SsuD_RutA_monooxygenase"/>
</dbReference>
<protein>
    <submittedName>
        <fullName evidence="6">LLM class flavin-dependent oxidoreductase</fullName>
        <ecNumber evidence="6">1.-.-.-</ecNumber>
    </submittedName>
</protein>
<keyword evidence="1" id="KW-0285">Flavoprotein</keyword>
<evidence type="ECO:0000256" key="4">
    <source>
        <dbReference type="ARBA" id="ARBA00023033"/>
    </source>
</evidence>
<dbReference type="EMBL" id="JBHTIW010000024">
    <property type="protein sequence ID" value="MFD0922729.1"/>
    <property type="molecule type" value="Genomic_DNA"/>
</dbReference>
<evidence type="ECO:0000313" key="7">
    <source>
        <dbReference type="Proteomes" id="UP001597018"/>
    </source>
</evidence>
<dbReference type="EC" id="1.-.-.-" evidence="6"/>
<dbReference type="GO" id="GO:0016491">
    <property type="term" value="F:oxidoreductase activity"/>
    <property type="evidence" value="ECO:0007669"/>
    <property type="project" value="UniProtKB-KW"/>
</dbReference>